<gene>
    <name evidence="3" type="ORF">NCTC13456_03153</name>
</gene>
<dbReference type="NCBIfam" id="TIGR01200">
    <property type="entry name" value="GLPGLI"/>
    <property type="match status" value="1"/>
</dbReference>
<proteinExistence type="predicted"/>
<reference evidence="3 4" key="1">
    <citation type="submission" date="2018-06" db="EMBL/GenBank/DDBJ databases">
        <authorList>
            <consortium name="Pathogen Informatics"/>
            <person name="Doyle S."/>
        </authorList>
    </citation>
    <scope>NUCLEOTIDE SEQUENCE [LARGE SCALE GENOMIC DNA]</scope>
    <source>
        <strain evidence="3 4">NCTC13456</strain>
    </source>
</reference>
<keyword evidence="1" id="KW-0175">Coiled coil</keyword>
<feature type="coiled-coil region" evidence="1">
    <location>
        <begin position="230"/>
        <end position="257"/>
    </location>
</feature>
<evidence type="ECO:0000256" key="2">
    <source>
        <dbReference type="SAM" id="SignalP"/>
    </source>
</evidence>
<organism evidence="3 4">
    <name type="scientific">Empedobacter falsenii</name>
    <dbReference type="NCBI Taxonomy" id="343874"/>
    <lineage>
        <taxon>Bacteria</taxon>
        <taxon>Pseudomonadati</taxon>
        <taxon>Bacteroidota</taxon>
        <taxon>Flavobacteriia</taxon>
        <taxon>Flavobacteriales</taxon>
        <taxon>Weeksellaceae</taxon>
        <taxon>Empedobacter</taxon>
    </lineage>
</organism>
<feature type="chain" id="PRO_5017020705" evidence="2">
    <location>
        <begin position="20"/>
        <end position="257"/>
    </location>
</feature>
<dbReference type="RefSeq" id="WP_115001555.1">
    <property type="nucleotide sequence ID" value="NZ_JAAGKM010000001.1"/>
</dbReference>
<name>A0A376GMC4_9FLAO</name>
<evidence type="ECO:0000313" key="4">
    <source>
        <dbReference type="Proteomes" id="UP000254737"/>
    </source>
</evidence>
<evidence type="ECO:0000256" key="1">
    <source>
        <dbReference type="SAM" id="Coils"/>
    </source>
</evidence>
<feature type="signal peptide" evidence="2">
    <location>
        <begin position="1"/>
        <end position="19"/>
    </location>
</feature>
<sequence>MKKLLTLIIIIIISSFAQAQFYEITYETQVQTHYNEEGLKWFEEAVGGDKLEIKKMIEMNQNPPKETFKFIYNESLSKSEYIRRINNNQDNESMISKVPMNMGGIVVNDYKLNQFSYEIDVYGKNYLVKDNLIPINITDTGKTKDIIGFKAYEATGKLNDIDIIVWYTKDIPYLYTPDIYTTSKGFILELHYKLNFDNSEMINSWLAIAKKESKKSPKISVPKKGIEVKANQTDAIYDEANKKMNELRNNSEGVDKK</sequence>
<dbReference type="Proteomes" id="UP000254737">
    <property type="component" value="Unassembled WGS sequence"/>
</dbReference>
<dbReference type="InterPro" id="IPR005901">
    <property type="entry name" value="GLPGLI"/>
</dbReference>
<dbReference type="AlphaFoldDB" id="A0A376GMC4"/>
<accession>A0A376GMC4</accession>
<dbReference type="EMBL" id="UFXS01000001">
    <property type="protein sequence ID" value="STD59497.1"/>
    <property type="molecule type" value="Genomic_DNA"/>
</dbReference>
<evidence type="ECO:0000313" key="3">
    <source>
        <dbReference type="EMBL" id="STD59497.1"/>
    </source>
</evidence>
<protein>
    <submittedName>
        <fullName evidence="3">GLPGLI family protein</fullName>
    </submittedName>
</protein>
<keyword evidence="2" id="KW-0732">Signal</keyword>